<accession>A0A7W3Y8W3</accession>
<keyword evidence="1" id="KW-0812">Transmembrane</keyword>
<evidence type="ECO:0000313" key="5">
    <source>
        <dbReference type="Proteomes" id="UP000547628"/>
    </source>
</evidence>
<dbReference type="AlphaFoldDB" id="A0A7W3Y8W3"/>
<keyword evidence="1" id="KW-0472">Membrane</keyword>
<keyword evidence="1" id="KW-1133">Transmembrane helix</keyword>
<feature type="transmembrane region" description="Helical" evidence="1">
    <location>
        <begin position="9"/>
        <end position="28"/>
    </location>
</feature>
<evidence type="ECO:0008006" key="6">
    <source>
        <dbReference type="Google" id="ProtNLM"/>
    </source>
</evidence>
<evidence type="ECO:0000313" key="2">
    <source>
        <dbReference type="EMBL" id="MBB1069868.1"/>
    </source>
</evidence>
<proteinExistence type="predicted"/>
<dbReference type="Proteomes" id="UP000518316">
    <property type="component" value="Unassembled WGS sequence"/>
</dbReference>
<comment type="caution">
    <text evidence="2">The sequence shown here is derived from an EMBL/GenBank/DDBJ whole genome shotgun (WGS) entry which is preliminary data.</text>
</comment>
<dbReference type="EMBL" id="JACIVD010000069">
    <property type="protein sequence ID" value="MBB1124247.1"/>
    <property type="molecule type" value="Genomic_DNA"/>
</dbReference>
<dbReference type="EMBL" id="JACIVC010000061">
    <property type="protein sequence ID" value="MBB1069868.1"/>
    <property type="molecule type" value="Genomic_DNA"/>
</dbReference>
<protein>
    <recommendedName>
        <fullName evidence="6">Immunity protein</fullName>
    </recommendedName>
</protein>
<keyword evidence="4" id="KW-1185">Reference proteome</keyword>
<dbReference type="Proteomes" id="UP000547628">
    <property type="component" value="Unassembled WGS sequence"/>
</dbReference>
<feature type="transmembrane region" description="Helical" evidence="1">
    <location>
        <begin position="34"/>
        <end position="50"/>
    </location>
</feature>
<evidence type="ECO:0000313" key="3">
    <source>
        <dbReference type="EMBL" id="MBB1124247.1"/>
    </source>
</evidence>
<name>A0A7W3Y8W3_9LACO</name>
<evidence type="ECO:0000313" key="4">
    <source>
        <dbReference type="Proteomes" id="UP000518316"/>
    </source>
</evidence>
<reference evidence="4 5" key="1">
    <citation type="submission" date="2020-07" db="EMBL/GenBank/DDBJ databases">
        <title>Description of Limosilactobacillus balticus sp. nov., Limosilactobacillus agrestis sp. nov., Limosilactobacillus albertensis sp. nov., Limosilactobacillus rudii sp. nov., Limosilactobacillus fastidiosus sp. nov., five novel Limosilactobacillus species isolated from the vertebrate gastrointestinal tract, and proposal of 6 subspecies of Limosilactobacillus reuteri adapted to the gastrointestinal tract of specific vertebrate hosts.</title>
        <authorList>
            <person name="Li F."/>
            <person name="Cheng C."/>
            <person name="Zheng J."/>
            <person name="Quevedo R.M."/>
            <person name="Li J."/>
            <person name="Roos S."/>
            <person name="Gaenzle M.G."/>
            <person name="Walter J."/>
        </authorList>
    </citation>
    <scope>NUCLEOTIDE SEQUENCE [LARGE SCALE GENOMIC DNA]</scope>
    <source>
        <strain evidence="3 5">Lr3000</strain>
        <strain evidence="2 4">RRLNB_1_1</strain>
    </source>
</reference>
<dbReference type="RefSeq" id="WP_182598401.1">
    <property type="nucleotide sequence ID" value="NZ_JACIVC010000061.1"/>
</dbReference>
<gene>
    <name evidence="2" type="ORF">H5S40_06855</name>
    <name evidence="3" type="ORF">H5S41_09815</name>
</gene>
<sequence>MNLETKKNLIIINLFYIGLILLYCILHAGPLNLMVFTGMLIVANVVGILIK</sequence>
<evidence type="ECO:0000256" key="1">
    <source>
        <dbReference type="SAM" id="Phobius"/>
    </source>
</evidence>
<organism evidence="2 4">
    <name type="scientific">Limosilactobacillus albertensis</name>
    <dbReference type="NCBI Taxonomy" id="2759752"/>
    <lineage>
        <taxon>Bacteria</taxon>
        <taxon>Bacillati</taxon>
        <taxon>Bacillota</taxon>
        <taxon>Bacilli</taxon>
        <taxon>Lactobacillales</taxon>
        <taxon>Lactobacillaceae</taxon>
        <taxon>Limosilactobacillus</taxon>
    </lineage>
</organism>